<protein>
    <submittedName>
        <fullName evidence="1">Uncharacterized protein</fullName>
    </submittedName>
</protein>
<dbReference type="SUPFAM" id="SSF53474">
    <property type="entry name" value="alpha/beta-Hydrolases"/>
    <property type="match status" value="1"/>
</dbReference>
<evidence type="ECO:0000313" key="2">
    <source>
        <dbReference type="Proteomes" id="UP000054911"/>
    </source>
</evidence>
<dbReference type="Proteomes" id="UP000054911">
    <property type="component" value="Unassembled WGS sequence"/>
</dbReference>
<organism evidence="1 2">
    <name type="scientific">Caballeronia pedi</name>
    <dbReference type="NCBI Taxonomy" id="1777141"/>
    <lineage>
        <taxon>Bacteria</taxon>
        <taxon>Pseudomonadati</taxon>
        <taxon>Pseudomonadota</taxon>
        <taxon>Betaproteobacteria</taxon>
        <taxon>Burkholderiales</taxon>
        <taxon>Burkholderiaceae</taxon>
        <taxon>Caballeronia</taxon>
    </lineage>
</organism>
<name>A0A158E7U0_9BURK</name>
<gene>
    <name evidence="1" type="ORF">AWB80_08468</name>
</gene>
<dbReference type="STRING" id="1777141.AWB80_08468"/>
<dbReference type="Gene3D" id="3.40.50.1820">
    <property type="entry name" value="alpha/beta hydrolase"/>
    <property type="match status" value="1"/>
</dbReference>
<proteinExistence type="predicted"/>
<evidence type="ECO:0000313" key="1">
    <source>
        <dbReference type="EMBL" id="SAL02918.1"/>
    </source>
</evidence>
<accession>A0A158E7U0</accession>
<dbReference type="AlphaFoldDB" id="A0A158E7U0"/>
<sequence length="126" mass="13452">MMLGCSADAIKGILGVYPATYADDDMKSALDALASLNPKPIEACTPVEARQQPTPVDAVRKVMQERNISIASHVAAIQTRDIEIRGAEGHNPARLYTPPGNGPFPAVLYRHLKGNGGRFGNLMLAV</sequence>
<dbReference type="OrthoDB" id="9794445at2"/>
<comment type="caution">
    <text evidence="1">The sequence shown here is derived from an EMBL/GenBank/DDBJ whole genome shotgun (WGS) entry which is preliminary data.</text>
</comment>
<dbReference type="RefSeq" id="WP_143328295.1">
    <property type="nucleotide sequence ID" value="NZ_FCOE02000098.1"/>
</dbReference>
<keyword evidence="2" id="KW-1185">Reference proteome</keyword>
<dbReference type="EMBL" id="FCOE02000098">
    <property type="protein sequence ID" value="SAL02918.1"/>
    <property type="molecule type" value="Genomic_DNA"/>
</dbReference>
<reference evidence="1" key="1">
    <citation type="submission" date="2016-01" db="EMBL/GenBank/DDBJ databases">
        <authorList>
            <person name="Peeters C."/>
        </authorList>
    </citation>
    <scope>NUCLEOTIDE SEQUENCE [LARGE SCALE GENOMIC DNA]</scope>
    <source>
        <strain evidence="1">LMG 29323</strain>
    </source>
</reference>
<dbReference type="InterPro" id="IPR029058">
    <property type="entry name" value="AB_hydrolase_fold"/>
</dbReference>